<keyword evidence="2" id="KW-1185">Reference proteome</keyword>
<dbReference type="EMBL" id="CP035493">
    <property type="protein sequence ID" value="QAY68670.1"/>
    <property type="molecule type" value="Genomic_DNA"/>
</dbReference>
<dbReference type="RefSeq" id="WP_129186073.1">
    <property type="nucleotide sequence ID" value="NZ_CP035493.1"/>
</dbReference>
<organism evidence="1 2">
    <name type="scientific">Xylanimonas protaetiae</name>
    <dbReference type="NCBI Taxonomy" id="2509457"/>
    <lineage>
        <taxon>Bacteria</taxon>
        <taxon>Bacillati</taxon>
        <taxon>Actinomycetota</taxon>
        <taxon>Actinomycetes</taxon>
        <taxon>Micrococcales</taxon>
        <taxon>Promicromonosporaceae</taxon>
        <taxon>Xylanimonas</taxon>
    </lineage>
</organism>
<reference evidence="1 2" key="1">
    <citation type="submission" date="2019-01" db="EMBL/GenBank/DDBJ databases">
        <title>Genome sequencing of strain FW10M-9.</title>
        <authorList>
            <person name="Heo J."/>
            <person name="Kim S.-J."/>
            <person name="Kim J.-S."/>
            <person name="Hong S.-B."/>
            <person name="Kwon S.-W."/>
        </authorList>
    </citation>
    <scope>NUCLEOTIDE SEQUENCE [LARGE SCALE GENOMIC DNA]</scope>
    <source>
        <strain evidence="1 2">FW10M-9</strain>
    </source>
</reference>
<gene>
    <name evidence="1" type="ORF">ET471_00270</name>
</gene>
<dbReference type="Proteomes" id="UP000292118">
    <property type="component" value="Chromosome"/>
</dbReference>
<dbReference type="KEGG" id="xya:ET471_00270"/>
<sequence length="293" mass="31968">MRLRRGAFLRADDADDAAPALGARATQARRLAIGRIHAVHRQTRAPHVVSHTSAALMWRLGLWTTPEQTHIRQVSNPGGTRARDVARHVGLPAERVEIDGVPVTTLAQTVLDCLLTLPPFEALVVADSALTQGLRPGEVSELLAAVTRPNGRARAALVLGLADPGAESVWETWVRYLALRAGLPRPRTQYPVQTHRGTYRADLGWPEHGVLAEFDGLVKYTDGSFGPQYRGRDALVEEKLREDAIAEALGARPIGFVAADARDVRAATARLLARFPSTLTATLRPDRRLLLPR</sequence>
<protein>
    <recommendedName>
        <fullName evidence="3">AbiEi antitoxin C-terminal domain-containing protein</fullName>
    </recommendedName>
</protein>
<dbReference type="AlphaFoldDB" id="A0A4P6EZ01"/>
<name>A0A4P6EZ01_9MICO</name>
<proteinExistence type="predicted"/>
<evidence type="ECO:0000313" key="2">
    <source>
        <dbReference type="Proteomes" id="UP000292118"/>
    </source>
</evidence>
<evidence type="ECO:0000313" key="1">
    <source>
        <dbReference type="EMBL" id="QAY68670.1"/>
    </source>
</evidence>
<accession>A0A4P6EZ01</accession>
<dbReference type="OrthoDB" id="5517693at2"/>
<evidence type="ECO:0008006" key="3">
    <source>
        <dbReference type="Google" id="ProtNLM"/>
    </source>
</evidence>